<dbReference type="Proteomes" id="UP000561077">
    <property type="component" value="Unassembled WGS sequence"/>
</dbReference>
<accession>A0A7W4NSB3</accession>
<comment type="caution">
    <text evidence="1">The sequence shown here is derived from an EMBL/GenBank/DDBJ whole genome shotgun (WGS) entry which is preliminary data.</text>
</comment>
<protein>
    <submittedName>
        <fullName evidence="1">Uncharacterized protein</fullName>
    </submittedName>
</protein>
<evidence type="ECO:0000313" key="4">
    <source>
        <dbReference type="Proteomes" id="UP000561077"/>
    </source>
</evidence>
<dbReference type="AlphaFoldDB" id="A0A7W4NSB3"/>
<evidence type="ECO:0000313" key="1">
    <source>
        <dbReference type="EMBL" id="MBB2164322.1"/>
    </source>
</evidence>
<dbReference type="EMBL" id="JABEQO010000007">
    <property type="protein sequence ID" value="MBB2164322.1"/>
    <property type="molecule type" value="Genomic_DNA"/>
</dbReference>
<proteinExistence type="predicted"/>
<evidence type="ECO:0000313" key="3">
    <source>
        <dbReference type="Proteomes" id="UP000540490"/>
    </source>
</evidence>
<gene>
    <name evidence="2" type="ORF">HLH25_08130</name>
    <name evidence="1" type="ORF">HLH26_07160</name>
</gene>
<reference evidence="3 4" key="1">
    <citation type="submission" date="2020-04" db="EMBL/GenBank/DDBJ databases">
        <title>Description of novel Gluconacetobacter.</title>
        <authorList>
            <person name="Sombolestani A."/>
        </authorList>
    </citation>
    <scope>NUCLEOTIDE SEQUENCE [LARGE SCALE GENOMIC DNA]</scope>
    <source>
        <strain evidence="2 3">LMG 1728</strain>
        <strain evidence="1 4">LMG 1731</strain>
    </source>
</reference>
<dbReference type="EMBL" id="JABEQN010000007">
    <property type="protein sequence ID" value="MBB2193608.1"/>
    <property type="molecule type" value="Genomic_DNA"/>
</dbReference>
<dbReference type="Proteomes" id="UP000540490">
    <property type="component" value="Unassembled WGS sequence"/>
</dbReference>
<keyword evidence="3" id="KW-1185">Reference proteome</keyword>
<evidence type="ECO:0000313" key="2">
    <source>
        <dbReference type="EMBL" id="MBB2193608.1"/>
    </source>
</evidence>
<sequence>MVRLDPKDAVGAIDVYRTAPGLYNLRRSKAIDQAHVIAANMWARDYETGILGASDPERAATGKRGDLHDVMLARAAASARCEHIRKAIGRVGENLLIMLMIDGLPLDEMANRLAKHRRNISGASALVLEQTIELYDEMPGAHWRD</sequence>
<dbReference type="RefSeq" id="WP_182973567.1">
    <property type="nucleotide sequence ID" value="NZ_JABEQN010000007.1"/>
</dbReference>
<organism evidence="1 4">
    <name type="scientific">Gluconacetobacter dulcium</name>
    <dbReference type="NCBI Taxonomy" id="2729096"/>
    <lineage>
        <taxon>Bacteria</taxon>
        <taxon>Pseudomonadati</taxon>
        <taxon>Pseudomonadota</taxon>
        <taxon>Alphaproteobacteria</taxon>
        <taxon>Acetobacterales</taxon>
        <taxon>Acetobacteraceae</taxon>
        <taxon>Gluconacetobacter</taxon>
    </lineage>
</organism>
<name>A0A7W4NSB3_9PROT</name>